<evidence type="ECO:0000256" key="9">
    <source>
        <dbReference type="ARBA" id="ARBA00022801"/>
    </source>
</evidence>
<evidence type="ECO:0000256" key="10">
    <source>
        <dbReference type="ARBA" id="ARBA00022833"/>
    </source>
</evidence>
<evidence type="ECO:0000256" key="6">
    <source>
        <dbReference type="ARBA" id="ARBA00022670"/>
    </source>
</evidence>
<dbReference type="AlphaFoldDB" id="A0AAN6GMJ3"/>
<reference evidence="19" key="1">
    <citation type="journal article" date="2023" name="PhytoFront">
        <title>Draft Genome Resources of Seven Strains of Tilletia horrida, Causal Agent of Kernel Smut of Rice.</title>
        <authorList>
            <person name="Khanal S."/>
            <person name="Antony Babu S."/>
            <person name="Zhou X.G."/>
        </authorList>
    </citation>
    <scope>NUCLEOTIDE SEQUENCE</scope>
    <source>
        <strain evidence="19">TX6</strain>
    </source>
</reference>
<sequence>MRTAAKAPQKINKKMASRSSSSSSSTHLARVALAAAALALALAGSTQAAAILQSSSSSDQQQQQHQLPLHLSTAQQSLTRLSAPSPSSFSSLLQSASANDQLDIWSSSSACSSSSSDSCSSSDPCFIDIAASSFALSNFLLPFSNISYTTQTLISDIHSLAAQQRQSTIFDEGDVPDYGEEWHNQYHTYEEIQAYLSHLATTFPSRARLISLGQTYENRSLTALQIGHFPPQHPHEDDSLEAERSRRKKKKKNKKSKEKLGVLLMANQHAREWISGATALHLIHQILAAEQEESVTASSSKKSKGRHHASSPTLLDLPLDTYEITVLPLANPDGYSYSWTDSRLWRKNRQPVTTDDDNNDNPDPTNPECVGIDLNSNWDAGFQAWPKERACSESYPGSRPFEAYESAAIARFINDPVNKIRSVVDLHSYGQLLTYPFAFSCSPSLSLPDEEDLLELSTGAIRAMRNVHAHTFHAGRHCELTWELAGSALDWSYGWMLSSPFSERLRPREGNLVKWSFALELRDGGTYGFLLPPDQIRASGQEAGALLQYMLEFIAKREGRA</sequence>
<keyword evidence="7" id="KW-0479">Metal-binding</keyword>
<evidence type="ECO:0000256" key="2">
    <source>
        <dbReference type="ARBA" id="ARBA00004613"/>
    </source>
</evidence>
<dbReference type="FunFam" id="3.40.630.10:FF:000084">
    <property type="entry name" value="Carboxypeptidase B2"/>
    <property type="match status" value="1"/>
</dbReference>
<evidence type="ECO:0000259" key="18">
    <source>
        <dbReference type="PROSITE" id="PS52035"/>
    </source>
</evidence>
<evidence type="ECO:0000256" key="1">
    <source>
        <dbReference type="ARBA" id="ARBA00001947"/>
    </source>
</evidence>
<organism evidence="19 20">
    <name type="scientific">Tilletia horrida</name>
    <dbReference type="NCBI Taxonomy" id="155126"/>
    <lineage>
        <taxon>Eukaryota</taxon>
        <taxon>Fungi</taxon>
        <taxon>Dikarya</taxon>
        <taxon>Basidiomycota</taxon>
        <taxon>Ustilaginomycotina</taxon>
        <taxon>Exobasidiomycetes</taxon>
        <taxon>Tilletiales</taxon>
        <taxon>Tilletiaceae</taxon>
        <taxon>Tilletia</taxon>
    </lineage>
</organism>
<feature type="active site" description="Proton donor/acceptor" evidence="16">
    <location>
        <position position="520"/>
    </location>
</feature>
<keyword evidence="8" id="KW-0732">Signal</keyword>
<keyword evidence="10" id="KW-0862">Zinc</keyword>
<keyword evidence="20" id="KW-1185">Reference proteome</keyword>
<evidence type="ECO:0000256" key="15">
    <source>
        <dbReference type="ARBA" id="ARBA00026213"/>
    </source>
</evidence>
<evidence type="ECO:0000256" key="14">
    <source>
        <dbReference type="ARBA" id="ARBA00026187"/>
    </source>
</evidence>
<dbReference type="PANTHER" id="PTHR11705">
    <property type="entry name" value="PROTEASE FAMILY M14 CARBOXYPEPTIDASE A,B"/>
    <property type="match status" value="1"/>
</dbReference>
<keyword evidence="5" id="KW-0121">Carboxypeptidase</keyword>
<dbReference type="Proteomes" id="UP001176517">
    <property type="component" value="Unassembled WGS sequence"/>
</dbReference>
<comment type="caution">
    <text evidence="19">The sequence shown here is derived from an EMBL/GenBank/DDBJ whole genome shotgun (WGS) entry which is preliminary data.</text>
</comment>
<dbReference type="SUPFAM" id="SSF53187">
    <property type="entry name" value="Zn-dependent exopeptidases"/>
    <property type="match status" value="1"/>
</dbReference>
<evidence type="ECO:0000256" key="4">
    <source>
        <dbReference type="ARBA" id="ARBA00022525"/>
    </source>
</evidence>
<evidence type="ECO:0000256" key="3">
    <source>
        <dbReference type="ARBA" id="ARBA00005988"/>
    </source>
</evidence>
<dbReference type="GO" id="GO:0005615">
    <property type="term" value="C:extracellular space"/>
    <property type="evidence" value="ECO:0007669"/>
    <property type="project" value="TreeGrafter"/>
</dbReference>
<keyword evidence="12" id="KW-1015">Disulfide bond</keyword>
<evidence type="ECO:0000256" key="12">
    <source>
        <dbReference type="ARBA" id="ARBA00023157"/>
    </source>
</evidence>
<comment type="function">
    <text evidence="13">Inactive carboxypeptidase that may play a role in cell wall organization and biogenesis.</text>
</comment>
<proteinExistence type="inferred from homology"/>
<evidence type="ECO:0000313" key="20">
    <source>
        <dbReference type="Proteomes" id="UP001176517"/>
    </source>
</evidence>
<dbReference type="GO" id="GO:0004181">
    <property type="term" value="F:metallocarboxypeptidase activity"/>
    <property type="evidence" value="ECO:0007669"/>
    <property type="project" value="InterPro"/>
</dbReference>
<feature type="compositionally biased region" description="Basic and acidic residues" evidence="17">
    <location>
        <begin position="233"/>
        <end position="244"/>
    </location>
</feature>
<evidence type="ECO:0000256" key="5">
    <source>
        <dbReference type="ARBA" id="ARBA00022645"/>
    </source>
</evidence>
<evidence type="ECO:0000256" key="7">
    <source>
        <dbReference type="ARBA" id="ARBA00022723"/>
    </source>
</evidence>
<comment type="cofactor">
    <cofactor evidence="1">
        <name>Zn(2+)</name>
        <dbReference type="ChEBI" id="CHEBI:29105"/>
    </cofactor>
</comment>
<comment type="subcellular location">
    <subcellularLocation>
        <location evidence="2">Secreted</location>
    </subcellularLocation>
</comment>
<dbReference type="EMBL" id="JAPDMZ010000124">
    <property type="protein sequence ID" value="KAK0548950.1"/>
    <property type="molecule type" value="Genomic_DNA"/>
</dbReference>
<feature type="region of interest" description="Disordered" evidence="17">
    <location>
        <begin position="227"/>
        <end position="260"/>
    </location>
</feature>
<evidence type="ECO:0000256" key="16">
    <source>
        <dbReference type="PROSITE-ProRule" id="PRU01379"/>
    </source>
</evidence>
<dbReference type="CDD" id="cd03860">
    <property type="entry name" value="M14_CP_A-B_like"/>
    <property type="match status" value="1"/>
</dbReference>
<evidence type="ECO:0000256" key="17">
    <source>
        <dbReference type="SAM" id="MobiDB-lite"/>
    </source>
</evidence>
<comment type="similarity">
    <text evidence="3 16">Belongs to the peptidase M14 family.</text>
</comment>
<keyword evidence="4" id="KW-0964">Secreted</keyword>
<feature type="compositionally biased region" description="Basic residues" evidence="17">
    <location>
        <begin position="245"/>
        <end position="257"/>
    </location>
</feature>
<keyword evidence="9" id="KW-0378">Hydrolase</keyword>
<protein>
    <recommendedName>
        <fullName evidence="14">Inactive metallocarboxypeptidase ECM14</fullName>
    </recommendedName>
    <alternativeName>
        <fullName evidence="15">Inactive metallocarboxypeptidase ecm14</fullName>
    </alternativeName>
</protein>
<evidence type="ECO:0000256" key="8">
    <source>
        <dbReference type="ARBA" id="ARBA00022729"/>
    </source>
</evidence>
<dbReference type="Pfam" id="PF00246">
    <property type="entry name" value="Peptidase_M14"/>
    <property type="match status" value="1"/>
</dbReference>
<gene>
    <name evidence="19" type="ORF">OC846_004277</name>
</gene>
<dbReference type="PANTHER" id="PTHR11705:SF147">
    <property type="entry name" value="INACTIVE METALLOCARBOXYPEPTIDASE ECM14"/>
    <property type="match status" value="1"/>
</dbReference>
<dbReference type="GO" id="GO:0006508">
    <property type="term" value="P:proteolysis"/>
    <property type="evidence" value="ECO:0007669"/>
    <property type="project" value="UniProtKB-KW"/>
</dbReference>
<dbReference type="PROSITE" id="PS52035">
    <property type="entry name" value="PEPTIDASE_M14"/>
    <property type="match status" value="1"/>
</dbReference>
<evidence type="ECO:0000256" key="13">
    <source>
        <dbReference type="ARBA" id="ARBA00025210"/>
    </source>
</evidence>
<feature type="region of interest" description="Disordered" evidence="17">
    <location>
        <begin position="1"/>
        <end position="24"/>
    </location>
</feature>
<evidence type="ECO:0000313" key="19">
    <source>
        <dbReference type="EMBL" id="KAK0548950.1"/>
    </source>
</evidence>
<feature type="domain" description="Peptidase M14" evidence="18">
    <location>
        <begin position="185"/>
        <end position="554"/>
    </location>
</feature>
<name>A0AAN6GMJ3_9BASI</name>
<dbReference type="InterPro" id="IPR000834">
    <property type="entry name" value="Peptidase_M14"/>
</dbReference>
<accession>A0AAN6GMJ3</accession>
<evidence type="ECO:0000256" key="11">
    <source>
        <dbReference type="ARBA" id="ARBA00023049"/>
    </source>
</evidence>
<keyword evidence="11" id="KW-0482">Metalloprotease</keyword>
<keyword evidence="6" id="KW-0645">Protease</keyword>
<dbReference type="Gene3D" id="3.40.630.10">
    <property type="entry name" value="Zn peptidases"/>
    <property type="match status" value="1"/>
</dbReference>
<dbReference type="PRINTS" id="PR00765">
    <property type="entry name" value="CRBOXYPTASEA"/>
</dbReference>
<dbReference type="SMART" id="SM00631">
    <property type="entry name" value="Zn_pept"/>
    <property type="match status" value="1"/>
</dbReference>
<dbReference type="GO" id="GO:0008270">
    <property type="term" value="F:zinc ion binding"/>
    <property type="evidence" value="ECO:0007669"/>
    <property type="project" value="InterPro"/>
</dbReference>